<dbReference type="AlphaFoldDB" id="A0A0C2IS96"/>
<name>A0A0C2IS96_9PEZI</name>
<accession>A0A0C2IS96</accession>
<feature type="compositionally biased region" description="Low complexity" evidence="1">
    <location>
        <begin position="70"/>
        <end position="92"/>
    </location>
</feature>
<dbReference type="OrthoDB" id="5365739at2759"/>
<sequence>MPRPSLRSALGRTTRSQLTTACYGASGARGPLSIETTAFFSSTPSQAVLKNVRGRQDRLAAAASEVGSLNDSRSNNATDTTNTTNNSRRGGAQLNNGAPRSRGPSYAAGRGGGNIINLRSLPRNSRGGPRFAASAPTPRVISNPAFQASPGGENLLRDRGGFGRGRGQGRGRGRGRSGQGRSDENEEEVPGDEKDTDPLAPEIIEYLARQKMGEYSDFEPRLTLEGLLGYRPAVVSTEGDGAGTVAMALREMRVLSGGDAFGGSEEEGASSMTSVPNVQSLRERLHNGETVFFDTAMERSMVEKALRSSRVQKWLANKKLPADTPLVAPLSEATKEVIVDAAIRGAYDTDTAKNGTLLQTLHRYQGKDYTYTEQHKRQFDAKILELLPDAGHKVAKTATA</sequence>
<dbReference type="RefSeq" id="XP_040619911.1">
    <property type="nucleotide sequence ID" value="XM_040760110.1"/>
</dbReference>
<proteinExistence type="predicted"/>
<dbReference type="GeneID" id="63675031"/>
<protein>
    <submittedName>
        <fullName evidence="2">Uncharacterized protein</fullName>
    </submittedName>
</protein>
<dbReference type="EMBL" id="AWTV01000007">
    <property type="protein sequence ID" value="KIH91901.1"/>
    <property type="molecule type" value="Genomic_DNA"/>
</dbReference>
<comment type="caution">
    <text evidence="2">The sequence shown here is derived from an EMBL/GenBank/DDBJ whole genome shotgun (WGS) entry which is preliminary data.</text>
</comment>
<reference evidence="2 3" key="1">
    <citation type="journal article" date="2014" name="BMC Genomics">
        <title>Comparative genomics of the major fungal agents of human and animal Sporotrichosis: Sporothrix schenckii and Sporothrix brasiliensis.</title>
        <authorList>
            <person name="Teixeira M.M."/>
            <person name="de Almeida L.G."/>
            <person name="Kubitschek-Barreira P."/>
            <person name="Alves F.L."/>
            <person name="Kioshima E.S."/>
            <person name="Abadio A.K."/>
            <person name="Fernandes L."/>
            <person name="Derengowski L.S."/>
            <person name="Ferreira K.S."/>
            <person name="Souza R.C."/>
            <person name="Ruiz J.C."/>
            <person name="de Andrade N.C."/>
            <person name="Paes H.C."/>
            <person name="Nicola A.M."/>
            <person name="Albuquerque P."/>
            <person name="Gerber A.L."/>
            <person name="Martins V.P."/>
            <person name="Peconick L.D."/>
            <person name="Neto A.V."/>
            <person name="Chaucanez C.B."/>
            <person name="Silva P.A."/>
            <person name="Cunha O.L."/>
            <person name="de Oliveira F.F."/>
            <person name="dos Santos T.C."/>
            <person name="Barros A.L."/>
            <person name="Soares M.A."/>
            <person name="de Oliveira L.M."/>
            <person name="Marini M.M."/>
            <person name="Villalobos-Duno H."/>
            <person name="Cunha M.M."/>
            <person name="de Hoog S."/>
            <person name="da Silveira J.F."/>
            <person name="Henrissat B."/>
            <person name="Nino-Vega G.A."/>
            <person name="Cisalpino P.S."/>
            <person name="Mora-Montes H.M."/>
            <person name="Almeida S.R."/>
            <person name="Stajich J.E."/>
            <person name="Lopes-Bezerra L.M."/>
            <person name="Vasconcelos A.T."/>
            <person name="Felipe M.S."/>
        </authorList>
    </citation>
    <scope>NUCLEOTIDE SEQUENCE [LARGE SCALE GENOMIC DNA]</scope>
    <source>
        <strain evidence="2 3">5110</strain>
    </source>
</reference>
<evidence type="ECO:0000313" key="2">
    <source>
        <dbReference type="EMBL" id="KIH91901.1"/>
    </source>
</evidence>
<evidence type="ECO:0000256" key="1">
    <source>
        <dbReference type="SAM" id="MobiDB-lite"/>
    </source>
</evidence>
<gene>
    <name evidence="2" type="ORF">SPBR_01800</name>
</gene>
<dbReference type="HOGENOM" id="CLU_655683_0_0_1"/>
<keyword evidence="3" id="KW-1185">Reference proteome</keyword>
<organism evidence="2 3">
    <name type="scientific">Sporothrix brasiliensis 5110</name>
    <dbReference type="NCBI Taxonomy" id="1398154"/>
    <lineage>
        <taxon>Eukaryota</taxon>
        <taxon>Fungi</taxon>
        <taxon>Dikarya</taxon>
        <taxon>Ascomycota</taxon>
        <taxon>Pezizomycotina</taxon>
        <taxon>Sordariomycetes</taxon>
        <taxon>Sordariomycetidae</taxon>
        <taxon>Ophiostomatales</taxon>
        <taxon>Ophiostomataceae</taxon>
        <taxon>Sporothrix</taxon>
    </lineage>
</organism>
<feature type="region of interest" description="Disordered" evidence="1">
    <location>
        <begin position="63"/>
        <end position="199"/>
    </location>
</feature>
<dbReference type="Proteomes" id="UP000031575">
    <property type="component" value="Unassembled WGS sequence"/>
</dbReference>
<evidence type="ECO:0000313" key="3">
    <source>
        <dbReference type="Proteomes" id="UP000031575"/>
    </source>
</evidence>
<dbReference type="VEuPathDB" id="FungiDB:SPBR_01800"/>